<feature type="transmembrane region" description="Helical" evidence="7">
    <location>
        <begin position="165"/>
        <end position="187"/>
    </location>
</feature>
<dbReference type="PANTHER" id="PTHR43045:SF1">
    <property type="entry name" value="SHIKIMATE TRANSPORTER"/>
    <property type="match status" value="1"/>
</dbReference>
<evidence type="ECO:0000313" key="10">
    <source>
        <dbReference type="Proteomes" id="UP000584642"/>
    </source>
</evidence>
<keyword evidence="4 7" id="KW-0812">Transmembrane</keyword>
<feature type="transmembrane region" description="Helical" evidence="7">
    <location>
        <begin position="388"/>
        <end position="409"/>
    </location>
</feature>
<name>A0ABX2TKH1_9PROT</name>
<evidence type="ECO:0000256" key="6">
    <source>
        <dbReference type="ARBA" id="ARBA00023136"/>
    </source>
</evidence>
<reference evidence="9 10" key="1">
    <citation type="submission" date="2020-05" db="EMBL/GenBank/DDBJ databases">
        <title>Azospirillum oleiclasticum sp. nov, a nitrogen-fixing and heavy crude oil-emulsifying bacterium isolated from the crude oil of Yumen Oilfield.</title>
        <authorList>
            <person name="Wu D."/>
            <person name="Cai M."/>
            <person name="Zhang X."/>
        </authorList>
    </citation>
    <scope>NUCLEOTIDE SEQUENCE [LARGE SCALE GENOMIC DNA]</scope>
    <source>
        <strain evidence="9 10">ROY-1-1-2</strain>
    </source>
</reference>
<sequence length="442" mass="47328">MTNEAATWNADAVPERHEVSSSDRKQIIWSSLIGSTVEWYDFLIYGTASALVFGKLFFPTADPLVGTIAAFGSYAVGFLARPLGGLIFGHYGDKLGRKAMLALTMIIMGLGTFLIGCLPTYGQIGIWAPILLVLLRLVQGIGIGGEWGGAVLMVVESVPARRRGFFGTIVQLGYPLGVISSVGAFALASSLPEADFLAWGWRLPFLASAILVVIGLFVRLRLHETPAFEKVKRQAAVARLPVAEILTRHPKTFLKAVGLKLSEIAYVSIVTVFSISYVTGQLGLGRSVILNGILIAAFIELFTLPLFGVLSDRFGRKALYIAACLFSIGFAFPLFWLLDTRDPFIISMTVAIAVSFGQGIMFGISAAWMPELFNARLRYSGASLGFQVGAAISGGFTPLIATALLGWSAGATWPISVYLITLACVTLATTLVTPETAGKDID</sequence>
<keyword evidence="3" id="KW-1003">Cell membrane</keyword>
<dbReference type="InterPro" id="IPR020846">
    <property type="entry name" value="MFS_dom"/>
</dbReference>
<dbReference type="SUPFAM" id="SSF103473">
    <property type="entry name" value="MFS general substrate transporter"/>
    <property type="match status" value="1"/>
</dbReference>
<evidence type="ECO:0000256" key="4">
    <source>
        <dbReference type="ARBA" id="ARBA00022692"/>
    </source>
</evidence>
<keyword evidence="10" id="KW-1185">Reference proteome</keyword>
<evidence type="ECO:0000256" key="2">
    <source>
        <dbReference type="ARBA" id="ARBA00022448"/>
    </source>
</evidence>
<dbReference type="Proteomes" id="UP000584642">
    <property type="component" value="Unassembled WGS sequence"/>
</dbReference>
<feature type="transmembrane region" description="Helical" evidence="7">
    <location>
        <begin position="319"/>
        <end position="338"/>
    </location>
</feature>
<feature type="transmembrane region" description="Helical" evidence="7">
    <location>
        <begin position="199"/>
        <end position="220"/>
    </location>
</feature>
<feature type="transmembrane region" description="Helical" evidence="7">
    <location>
        <begin position="100"/>
        <end position="121"/>
    </location>
</feature>
<feature type="transmembrane region" description="Helical" evidence="7">
    <location>
        <begin position="288"/>
        <end position="307"/>
    </location>
</feature>
<keyword evidence="5 7" id="KW-1133">Transmembrane helix</keyword>
<evidence type="ECO:0000313" key="9">
    <source>
        <dbReference type="EMBL" id="NYZ24842.1"/>
    </source>
</evidence>
<protein>
    <submittedName>
        <fullName evidence="9">MHS family MFS transporter</fullName>
    </submittedName>
</protein>
<organism evidence="9 10">
    <name type="scientific">Azospirillum oleiclasticum</name>
    <dbReference type="NCBI Taxonomy" id="2735135"/>
    <lineage>
        <taxon>Bacteria</taxon>
        <taxon>Pseudomonadati</taxon>
        <taxon>Pseudomonadota</taxon>
        <taxon>Alphaproteobacteria</taxon>
        <taxon>Rhodospirillales</taxon>
        <taxon>Azospirillaceae</taxon>
        <taxon>Azospirillum</taxon>
    </lineage>
</organism>
<evidence type="ECO:0000259" key="8">
    <source>
        <dbReference type="PROSITE" id="PS50850"/>
    </source>
</evidence>
<keyword evidence="6 7" id="KW-0472">Membrane</keyword>
<gene>
    <name evidence="9" type="ORF">HND93_34495</name>
</gene>
<dbReference type="CDD" id="cd17369">
    <property type="entry name" value="MFS_ShiA_like"/>
    <property type="match status" value="1"/>
</dbReference>
<dbReference type="PANTHER" id="PTHR43045">
    <property type="entry name" value="SHIKIMATE TRANSPORTER"/>
    <property type="match status" value="1"/>
</dbReference>
<dbReference type="InterPro" id="IPR011701">
    <property type="entry name" value="MFS"/>
</dbReference>
<feature type="transmembrane region" description="Helical" evidence="7">
    <location>
        <begin position="415"/>
        <end position="433"/>
    </location>
</feature>
<feature type="transmembrane region" description="Helical" evidence="7">
    <location>
        <begin position="127"/>
        <end position="153"/>
    </location>
</feature>
<feature type="transmembrane region" description="Helical" evidence="7">
    <location>
        <begin position="64"/>
        <end position="88"/>
    </location>
</feature>
<evidence type="ECO:0000256" key="7">
    <source>
        <dbReference type="SAM" id="Phobius"/>
    </source>
</evidence>
<accession>A0ABX2TKH1</accession>
<dbReference type="InterPro" id="IPR036259">
    <property type="entry name" value="MFS_trans_sf"/>
</dbReference>
<comment type="caution">
    <text evidence="9">The sequence shown here is derived from an EMBL/GenBank/DDBJ whole genome shotgun (WGS) entry which is preliminary data.</text>
</comment>
<feature type="transmembrane region" description="Helical" evidence="7">
    <location>
        <begin position="39"/>
        <end position="58"/>
    </location>
</feature>
<feature type="transmembrane region" description="Helical" evidence="7">
    <location>
        <begin position="344"/>
        <end position="368"/>
    </location>
</feature>
<feature type="transmembrane region" description="Helical" evidence="7">
    <location>
        <begin position="264"/>
        <end position="282"/>
    </location>
</feature>
<evidence type="ECO:0000256" key="5">
    <source>
        <dbReference type="ARBA" id="ARBA00022989"/>
    </source>
</evidence>
<evidence type="ECO:0000256" key="1">
    <source>
        <dbReference type="ARBA" id="ARBA00004651"/>
    </source>
</evidence>
<comment type="subcellular location">
    <subcellularLocation>
        <location evidence="1">Cell membrane</location>
        <topology evidence="1">Multi-pass membrane protein</topology>
    </subcellularLocation>
</comment>
<evidence type="ECO:0000256" key="3">
    <source>
        <dbReference type="ARBA" id="ARBA00022475"/>
    </source>
</evidence>
<dbReference type="EMBL" id="JABFDB010000046">
    <property type="protein sequence ID" value="NYZ24842.1"/>
    <property type="molecule type" value="Genomic_DNA"/>
</dbReference>
<feature type="domain" description="Major facilitator superfamily (MFS) profile" evidence="8">
    <location>
        <begin position="27"/>
        <end position="437"/>
    </location>
</feature>
<dbReference type="PROSITE" id="PS50850">
    <property type="entry name" value="MFS"/>
    <property type="match status" value="1"/>
</dbReference>
<dbReference type="Pfam" id="PF07690">
    <property type="entry name" value="MFS_1"/>
    <property type="match status" value="1"/>
</dbReference>
<keyword evidence="2" id="KW-0813">Transport</keyword>
<dbReference type="Gene3D" id="1.20.1250.20">
    <property type="entry name" value="MFS general substrate transporter like domains"/>
    <property type="match status" value="2"/>
</dbReference>
<proteinExistence type="predicted"/>